<dbReference type="Gene3D" id="3.10.20.90">
    <property type="entry name" value="Phosphatidylinositol 3-kinase Catalytic Subunit, Chain A, domain 1"/>
    <property type="match status" value="1"/>
</dbReference>
<evidence type="ECO:0000256" key="3">
    <source>
        <dbReference type="ARBA" id="ARBA00023015"/>
    </source>
</evidence>
<reference evidence="10" key="2">
    <citation type="submission" date="2015-03" db="UniProtKB">
        <authorList>
            <consortium name="EnsemblPlants"/>
        </authorList>
    </citation>
    <scope>IDENTIFICATION</scope>
</reference>
<dbReference type="PANTHER" id="PTHR31384:SF164">
    <property type="entry name" value="AUXIN RESPONSE FACTOR 12-RELATED"/>
    <property type="match status" value="1"/>
</dbReference>
<evidence type="ECO:0000256" key="6">
    <source>
        <dbReference type="ARBA" id="ARBA00023242"/>
    </source>
</evidence>
<feature type="domain" description="PB1" evidence="9">
    <location>
        <begin position="403"/>
        <end position="497"/>
    </location>
</feature>
<keyword evidence="7" id="KW-0927">Auxin signaling pathway</keyword>
<dbReference type="AlphaFoldDB" id="A0A0D3E8D7"/>
<dbReference type="OMA" id="IMHAQHE"/>
<dbReference type="PANTHER" id="PTHR31384">
    <property type="entry name" value="AUXIN RESPONSE FACTOR 4-RELATED"/>
    <property type="match status" value="1"/>
</dbReference>
<keyword evidence="3" id="KW-0805">Transcription regulation</keyword>
<keyword evidence="5" id="KW-0804">Transcription</keyword>
<proteinExistence type="inferred from homology"/>
<dbReference type="STRING" id="109376.A0A0D3E8D7"/>
<feature type="compositionally biased region" description="Low complexity" evidence="8">
    <location>
        <begin position="577"/>
        <end position="587"/>
    </location>
</feature>
<dbReference type="GO" id="GO:0005634">
    <property type="term" value="C:nucleus"/>
    <property type="evidence" value="ECO:0007669"/>
    <property type="project" value="UniProtKB-SubCell"/>
</dbReference>
<dbReference type="HOGENOM" id="CLU_002626_4_4_1"/>
<keyword evidence="11" id="KW-1185">Reference proteome</keyword>
<dbReference type="Gramene" id="Bo9g078490.1">
    <property type="protein sequence ID" value="Bo9g078490.1"/>
    <property type="gene ID" value="Bo9g078490"/>
</dbReference>
<evidence type="ECO:0000256" key="4">
    <source>
        <dbReference type="ARBA" id="ARBA00023125"/>
    </source>
</evidence>
<dbReference type="SUPFAM" id="SSF54277">
    <property type="entry name" value="CAD &amp; PB1 domains"/>
    <property type="match status" value="1"/>
</dbReference>
<evidence type="ECO:0000256" key="5">
    <source>
        <dbReference type="ARBA" id="ARBA00023163"/>
    </source>
</evidence>
<comment type="similarity">
    <text evidence="2">Belongs to the ARF family.</text>
</comment>
<evidence type="ECO:0000256" key="1">
    <source>
        <dbReference type="ARBA" id="ARBA00004123"/>
    </source>
</evidence>
<dbReference type="SUPFAM" id="SSF101936">
    <property type="entry name" value="DNA-binding pseudobarrel domain"/>
    <property type="match status" value="1"/>
</dbReference>
<keyword evidence="4" id="KW-0238">DNA-binding</keyword>
<name>A0A0D3E8D7_BRAOL</name>
<sequence>MAGDQIMHAQHEVLAIDETNNYLNGKLWKLCAGPLFDTPEIGEKLVASMNDELCQLKAIFDIPSKICCNVFSINLKVETNTNETYAEVSLLHDISDVEIPTPKNENNIQNINYFTKVLSASDTHTNGGYVSATPSQEIIAKDIHGHEWSFKHTLRGENGVSRVGISKAAHQQHNIPTSLISKQSMHHSVVATALNDIRNKCMFVVFYKTRSSQFFVNFDKFVDRVKNKFSIGSKFSMKFEGKDLNEISSGSERFLHSLEGFRMAKSRTATIPRPDKVSPWEIELLTHSSNISKSDDLKHKSQIEVHEFGSKMWAPTLSQGQEFRQSSIQSSMRLSFPTIYNEQMVQAMKETPTTTATTCCRLFGVDLMVLAITKDPVEPIDSYKFFKISKIFEDERVDHVQAKSRTKVQMEGVIERTVDLTIFDGYNQLIDELERLFDIKGELHMHNQWKMFFIYDDGDMMILGDDPWPNLESSSGSASCCSMASVSVVQRLNPKHGLRGWGLIVPSDCLLCASHQEKRQHIFLVAHSPLRFDIFSRPNSISAVIQAARVPDQLQPKAFLILAQTFATREQLKHATSSSFTTASDSSRPTIKAFPIKQQGRPRPDRSDSIHSSSRPVRAQLAAQLLWWSDSTIT</sequence>
<dbReference type="InterPro" id="IPR044835">
    <property type="entry name" value="ARF_plant"/>
</dbReference>
<accession>A0A0D3E8D7</accession>
<evidence type="ECO:0000256" key="8">
    <source>
        <dbReference type="SAM" id="MobiDB-lite"/>
    </source>
</evidence>
<dbReference type="GO" id="GO:0006355">
    <property type="term" value="P:regulation of DNA-templated transcription"/>
    <property type="evidence" value="ECO:0007669"/>
    <property type="project" value="InterPro"/>
</dbReference>
<dbReference type="GO" id="GO:0003677">
    <property type="term" value="F:DNA binding"/>
    <property type="evidence" value="ECO:0007669"/>
    <property type="project" value="UniProtKB-KW"/>
</dbReference>
<dbReference type="PROSITE" id="PS51745">
    <property type="entry name" value="PB1"/>
    <property type="match status" value="1"/>
</dbReference>
<feature type="region of interest" description="Disordered" evidence="8">
    <location>
        <begin position="577"/>
        <end position="616"/>
    </location>
</feature>
<comment type="subcellular location">
    <subcellularLocation>
        <location evidence="1">Nucleus</location>
    </subcellularLocation>
</comment>
<dbReference type="Proteomes" id="UP000032141">
    <property type="component" value="Chromosome C9"/>
</dbReference>
<evidence type="ECO:0000256" key="7">
    <source>
        <dbReference type="ARBA" id="ARBA00023294"/>
    </source>
</evidence>
<dbReference type="eggNOG" id="ENOG502QTME">
    <property type="taxonomic scope" value="Eukaryota"/>
</dbReference>
<evidence type="ECO:0000313" key="10">
    <source>
        <dbReference type="EnsemblPlants" id="Bo9g078490.1"/>
    </source>
</evidence>
<reference evidence="10 11" key="1">
    <citation type="journal article" date="2014" name="Genome Biol.">
        <title>Transcriptome and methylome profiling reveals relics of genome dominance in the mesopolyploid Brassica oleracea.</title>
        <authorList>
            <person name="Parkin I.A."/>
            <person name="Koh C."/>
            <person name="Tang H."/>
            <person name="Robinson S.J."/>
            <person name="Kagale S."/>
            <person name="Clarke W.E."/>
            <person name="Town C.D."/>
            <person name="Nixon J."/>
            <person name="Krishnakumar V."/>
            <person name="Bidwell S.L."/>
            <person name="Denoeud F."/>
            <person name="Belcram H."/>
            <person name="Links M.G."/>
            <person name="Just J."/>
            <person name="Clarke C."/>
            <person name="Bender T."/>
            <person name="Huebert T."/>
            <person name="Mason A.S."/>
            <person name="Pires J.C."/>
            <person name="Barker G."/>
            <person name="Moore J."/>
            <person name="Walley P.G."/>
            <person name="Manoli S."/>
            <person name="Batley J."/>
            <person name="Edwards D."/>
            <person name="Nelson M.N."/>
            <person name="Wang X."/>
            <person name="Paterson A.H."/>
            <person name="King G."/>
            <person name="Bancroft I."/>
            <person name="Chalhoub B."/>
            <person name="Sharpe A.G."/>
        </authorList>
    </citation>
    <scope>NUCLEOTIDE SEQUENCE</scope>
    <source>
        <strain evidence="10 11">cv. TO1000</strain>
    </source>
</reference>
<protein>
    <recommendedName>
        <fullName evidence="9">PB1 domain-containing protein</fullName>
    </recommendedName>
</protein>
<evidence type="ECO:0000256" key="2">
    <source>
        <dbReference type="ARBA" id="ARBA00007853"/>
    </source>
</evidence>
<dbReference type="InterPro" id="IPR053793">
    <property type="entry name" value="PB1-like"/>
</dbReference>
<organism evidence="10 11">
    <name type="scientific">Brassica oleracea var. oleracea</name>
    <dbReference type="NCBI Taxonomy" id="109376"/>
    <lineage>
        <taxon>Eukaryota</taxon>
        <taxon>Viridiplantae</taxon>
        <taxon>Streptophyta</taxon>
        <taxon>Embryophyta</taxon>
        <taxon>Tracheophyta</taxon>
        <taxon>Spermatophyta</taxon>
        <taxon>Magnoliopsida</taxon>
        <taxon>eudicotyledons</taxon>
        <taxon>Gunneridae</taxon>
        <taxon>Pentapetalae</taxon>
        <taxon>rosids</taxon>
        <taxon>malvids</taxon>
        <taxon>Brassicales</taxon>
        <taxon>Brassicaceae</taxon>
        <taxon>Brassiceae</taxon>
        <taxon>Brassica</taxon>
    </lineage>
</organism>
<dbReference type="GO" id="GO:0009734">
    <property type="term" value="P:auxin-activated signaling pathway"/>
    <property type="evidence" value="ECO:0007669"/>
    <property type="project" value="UniProtKB-KW"/>
</dbReference>
<dbReference type="EnsemblPlants" id="Bo9g078490.1">
    <property type="protein sequence ID" value="Bo9g078490.1"/>
    <property type="gene ID" value="Bo9g078490"/>
</dbReference>
<keyword evidence="6" id="KW-0539">Nucleus</keyword>
<evidence type="ECO:0000313" key="11">
    <source>
        <dbReference type="Proteomes" id="UP000032141"/>
    </source>
</evidence>
<dbReference type="InterPro" id="IPR015300">
    <property type="entry name" value="DNA-bd_pseudobarrel_sf"/>
</dbReference>
<evidence type="ECO:0000259" key="9">
    <source>
        <dbReference type="PROSITE" id="PS51745"/>
    </source>
</evidence>